<evidence type="ECO:0000313" key="3">
    <source>
        <dbReference type="Proteomes" id="UP001204061"/>
    </source>
</evidence>
<proteinExistence type="predicted"/>
<accession>A0AAW5MIF5</accession>
<evidence type="ECO:0000259" key="1">
    <source>
        <dbReference type="Pfam" id="PF26115"/>
    </source>
</evidence>
<evidence type="ECO:0000313" key="2">
    <source>
        <dbReference type="EMBL" id="MCR4450664.1"/>
    </source>
</evidence>
<sequence>MSETASIADMADKISKDIFRWFKWERLDLMDQNFSCRKPDKHAPKKENHTHPVDVLFHYVDPYINKRILLNTDLKSYAKKSITTDQVRKSLQSLAKTIECARISSEWRERYVINEGHYEIRGLLFIYNHDGEYHKDFYNVFKKDPDDKNKKPVRIESINVAKGQQLHIIEPQTIHYLTTIISDMHKLHQERTFPEQNYYFHYPDLHLHKANGNRADRPATIEMLCSPYIIVEHDEVKKFNETTGSIEECYPKGFVIYYNKPGNNVNEFIYLFDTLSKCQILDGDVSIRVRVANSNYNRDIHSVFKKAITSYSQGWGFDTYKQERLEKIKLEVIETSKSVFSPVEIGWRNI</sequence>
<feature type="domain" description="GAPS4 PD-(D/E)XK nuclease" evidence="1">
    <location>
        <begin position="5"/>
        <end position="145"/>
    </location>
</feature>
<protein>
    <recommendedName>
        <fullName evidence="1">GAPS4 PD-(D/E)XK nuclease domain-containing protein</fullName>
    </recommendedName>
</protein>
<dbReference type="RefSeq" id="WP_255936975.1">
    <property type="nucleotide sequence ID" value="NZ_JAAKVE010000004.1"/>
</dbReference>
<reference evidence="2" key="1">
    <citation type="submission" date="2022-08" db="EMBL/GenBank/DDBJ databases">
        <title>A global survey of hypervirulent Aeromonas hydrophila identified this emerging pathogen in farmed fish in the lower Mekong River basin.</title>
        <authorList>
            <person name="Xu T."/>
            <person name="Rasmussen-Ivey C.R."/>
            <person name="Moen F.S."/>
            <person name="Fernandez Bravo A."/>
            <person name="Lamy B."/>
            <person name="Beaz-Hidalgo R."/>
            <person name="Khan C.D."/>
            <person name="Castro Escarpulli G."/>
            <person name="Yasin I.S.M."/>
            <person name="Figueras M.J."/>
            <person name="Azzam Sayuti M."/>
            <person name="Karim M.M."/>
            <person name="Alam K.M."/>
            <person name="Le T.T.T."/>
            <person name="Thao N.H.P."/>
            <person name="Addo S."/>
            <person name="Duodu S."/>
            <person name="Ali S."/>
            <person name="Mey S."/>
            <person name="Somony T."/>
            <person name="Liles M.R."/>
        </authorList>
    </citation>
    <scope>NUCLEOTIDE SEQUENCE</scope>
    <source>
        <strain evidence="2">0.14</strain>
    </source>
</reference>
<comment type="caution">
    <text evidence="2">The sequence shown here is derived from an EMBL/GenBank/DDBJ whole genome shotgun (WGS) entry which is preliminary data.</text>
</comment>
<organism evidence="2 3">
    <name type="scientific">Aeromonas veronii</name>
    <dbReference type="NCBI Taxonomy" id="654"/>
    <lineage>
        <taxon>Bacteria</taxon>
        <taxon>Pseudomonadati</taxon>
        <taxon>Pseudomonadota</taxon>
        <taxon>Gammaproteobacteria</taxon>
        <taxon>Aeromonadales</taxon>
        <taxon>Aeromonadaceae</taxon>
        <taxon>Aeromonas</taxon>
    </lineage>
</organism>
<dbReference type="InterPro" id="IPR058873">
    <property type="entry name" value="PDDEXK_GAPS4"/>
</dbReference>
<dbReference type="Pfam" id="PF26115">
    <property type="entry name" value="PDDEXK_GAPS4"/>
    <property type="match status" value="1"/>
</dbReference>
<name>A0AAW5MIF5_AERVE</name>
<gene>
    <name evidence="2" type="ORF">NS965_19975</name>
</gene>
<dbReference type="EMBL" id="JANLFC010000077">
    <property type="protein sequence ID" value="MCR4450664.1"/>
    <property type="molecule type" value="Genomic_DNA"/>
</dbReference>
<dbReference type="Proteomes" id="UP001204061">
    <property type="component" value="Unassembled WGS sequence"/>
</dbReference>
<dbReference type="AlphaFoldDB" id="A0AAW5MIF5"/>